<dbReference type="GO" id="GO:0019843">
    <property type="term" value="F:rRNA binding"/>
    <property type="evidence" value="ECO:0007669"/>
    <property type="project" value="UniProtKB-UniRule"/>
</dbReference>
<dbReference type="PRINTS" id="PR00062">
    <property type="entry name" value="RIBOSOMALL20"/>
</dbReference>
<accession>A0A5B8J277</accession>
<protein>
    <recommendedName>
        <fullName evidence="6 7">Large ribosomal subunit protein bL20</fullName>
    </recommendedName>
</protein>
<dbReference type="Pfam" id="PF00453">
    <property type="entry name" value="Ribosomal_L20"/>
    <property type="match status" value="1"/>
</dbReference>
<evidence type="ECO:0000256" key="4">
    <source>
        <dbReference type="ARBA" id="ARBA00022980"/>
    </source>
</evidence>
<dbReference type="KEGG" id="lit:FPZ52_02550"/>
<proteinExistence type="inferred from homology"/>
<sequence length="120" mass="13383">MARVKGGTVTHARHRKVIKAAKGYYGSRSRNFRTATQAVDKANQYATRDRKNRKRNFRALWIQRINAAVRSHDEALTYSRFINGLSLAGIEVDRKVLADLAVNEPEAFGAIVTKAKAALA</sequence>
<dbReference type="SUPFAM" id="SSF74731">
    <property type="entry name" value="Ribosomal protein L20"/>
    <property type="match status" value="1"/>
</dbReference>
<dbReference type="FunFam" id="1.10.1900.20:FF:000001">
    <property type="entry name" value="50S ribosomal protein L20"/>
    <property type="match status" value="1"/>
</dbReference>
<keyword evidence="4 7" id="KW-0689">Ribosomal protein</keyword>
<dbReference type="EMBL" id="CP042261">
    <property type="protein sequence ID" value="QDY68607.1"/>
    <property type="molecule type" value="Genomic_DNA"/>
</dbReference>
<dbReference type="PROSITE" id="PS00937">
    <property type="entry name" value="RIBOSOMAL_L20"/>
    <property type="match status" value="1"/>
</dbReference>
<dbReference type="RefSeq" id="WP_146363400.1">
    <property type="nucleotide sequence ID" value="NZ_CP042261.1"/>
</dbReference>
<evidence type="ECO:0000313" key="9">
    <source>
        <dbReference type="EMBL" id="QDY68607.1"/>
    </source>
</evidence>
<dbReference type="OrthoDB" id="9808966at2"/>
<dbReference type="GO" id="GO:1990904">
    <property type="term" value="C:ribonucleoprotein complex"/>
    <property type="evidence" value="ECO:0007669"/>
    <property type="project" value="UniProtKB-KW"/>
</dbReference>
<keyword evidence="2 7" id="KW-0699">rRNA-binding</keyword>
<dbReference type="CDD" id="cd07026">
    <property type="entry name" value="Ribosomal_L20"/>
    <property type="match status" value="1"/>
</dbReference>
<dbReference type="GO" id="GO:0005840">
    <property type="term" value="C:ribosome"/>
    <property type="evidence" value="ECO:0007669"/>
    <property type="project" value="UniProtKB-KW"/>
</dbReference>
<dbReference type="Gene3D" id="1.10.1900.20">
    <property type="entry name" value="Ribosomal protein L20"/>
    <property type="match status" value="1"/>
</dbReference>
<dbReference type="AlphaFoldDB" id="A0A5B8J277"/>
<evidence type="ECO:0000256" key="5">
    <source>
        <dbReference type="ARBA" id="ARBA00023274"/>
    </source>
</evidence>
<dbReference type="GO" id="GO:0000027">
    <property type="term" value="P:ribosomal large subunit assembly"/>
    <property type="evidence" value="ECO:0007669"/>
    <property type="project" value="UniProtKB-UniRule"/>
</dbReference>
<dbReference type="Proteomes" id="UP000318483">
    <property type="component" value="Chromosome"/>
</dbReference>
<gene>
    <name evidence="7 9" type="primary">rplT</name>
    <name evidence="9" type="ORF">FPZ52_02550</name>
</gene>
<name>A0A5B8J277_9RHOB</name>
<reference evidence="9 10" key="1">
    <citation type="submission" date="2019-07" db="EMBL/GenBank/DDBJ databases">
        <title>Litoreibacter alkalisoli sp. nov., isolated from saline-alkaline soil.</title>
        <authorList>
            <person name="Wang S."/>
            <person name="Xu L."/>
            <person name="Xing Y.-T."/>
            <person name="Sun J.-Q."/>
        </authorList>
    </citation>
    <scope>NUCLEOTIDE SEQUENCE [LARGE SCALE GENOMIC DNA]</scope>
    <source>
        <strain evidence="9 10">LN3S51</strain>
    </source>
</reference>
<evidence type="ECO:0000256" key="8">
    <source>
        <dbReference type="RuleBase" id="RU000560"/>
    </source>
</evidence>
<keyword evidence="10" id="KW-1185">Reference proteome</keyword>
<evidence type="ECO:0000313" key="10">
    <source>
        <dbReference type="Proteomes" id="UP000318483"/>
    </source>
</evidence>
<evidence type="ECO:0000256" key="7">
    <source>
        <dbReference type="HAMAP-Rule" id="MF_00382"/>
    </source>
</evidence>
<organism evidence="9 10">
    <name type="scientific">Qingshengfaniella alkalisoli</name>
    <dbReference type="NCBI Taxonomy" id="2599296"/>
    <lineage>
        <taxon>Bacteria</taxon>
        <taxon>Pseudomonadati</taxon>
        <taxon>Pseudomonadota</taxon>
        <taxon>Alphaproteobacteria</taxon>
        <taxon>Rhodobacterales</taxon>
        <taxon>Paracoccaceae</taxon>
        <taxon>Qingshengfaniella</taxon>
    </lineage>
</organism>
<keyword evidence="3 7" id="KW-0694">RNA-binding</keyword>
<keyword evidence="5 7" id="KW-0687">Ribonucleoprotein</keyword>
<dbReference type="InterPro" id="IPR049946">
    <property type="entry name" value="RIBOSOMAL_L20_CS"/>
</dbReference>
<dbReference type="GO" id="GO:0003735">
    <property type="term" value="F:structural constituent of ribosome"/>
    <property type="evidence" value="ECO:0007669"/>
    <property type="project" value="InterPro"/>
</dbReference>
<dbReference type="HAMAP" id="MF_00382">
    <property type="entry name" value="Ribosomal_bL20"/>
    <property type="match status" value="1"/>
</dbReference>
<evidence type="ECO:0000256" key="3">
    <source>
        <dbReference type="ARBA" id="ARBA00022884"/>
    </source>
</evidence>
<dbReference type="PANTHER" id="PTHR10986">
    <property type="entry name" value="39S RIBOSOMAL PROTEIN L20"/>
    <property type="match status" value="1"/>
</dbReference>
<dbReference type="Gene3D" id="6.10.160.10">
    <property type="match status" value="1"/>
</dbReference>
<dbReference type="InterPro" id="IPR035566">
    <property type="entry name" value="Ribosomal_protein_bL20_C"/>
</dbReference>
<dbReference type="GO" id="GO:0006412">
    <property type="term" value="P:translation"/>
    <property type="evidence" value="ECO:0007669"/>
    <property type="project" value="InterPro"/>
</dbReference>
<evidence type="ECO:0000256" key="2">
    <source>
        <dbReference type="ARBA" id="ARBA00022730"/>
    </source>
</evidence>
<evidence type="ECO:0000256" key="1">
    <source>
        <dbReference type="ARBA" id="ARBA00007698"/>
    </source>
</evidence>
<dbReference type="InterPro" id="IPR005813">
    <property type="entry name" value="Ribosomal_bL20"/>
</dbReference>
<dbReference type="NCBIfam" id="TIGR01032">
    <property type="entry name" value="rplT_bact"/>
    <property type="match status" value="1"/>
</dbReference>
<evidence type="ECO:0000256" key="6">
    <source>
        <dbReference type="ARBA" id="ARBA00035172"/>
    </source>
</evidence>
<comment type="function">
    <text evidence="7 8">Binds directly to 23S ribosomal RNA and is necessary for the in vitro assembly process of the 50S ribosomal subunit. It is not involved in the protein synthesizing functions of that subunit.</text>
</comment>
<comment type="similarity">
    <text evidence="1 7 8">Belongs to the bacterial ribosomal protein bL20 family.</text>
</comment>